<dbReference type="RefSeq" id="WP_125757033.1">
    <property type="nucleotide sequence ID" value="NZ_JBHTOK010000067.1"/>
</dbReference>
<name>A0ABW4CXZ9_9LACO</name>
<dbReference type="PANTHER" id="PTHR18964">
    <property type="entry name" value="ROK (REPRESSOR, ORF, KINASE) FAMILY"/>
    <property type="match status" value="1"/>
</dbReference>
<dbReference type="CDD" id="cd24068">
    <property type="entry name" value="ASKHA_NBD_ROK_FnNanK-like"/>
    <property type="match status" value="1"/>
</dbReference>
<keyword evidence="3" id="KW-1185">Reference proteome</keyword>
<reference evidence="3" key="1">
    <citation type="journal article" date="2019" name="Int. J. Syst. Evol. Microbiol.">
        <title>The Global Catalogue of Microorganisms (GCM) 10K type strain sequencing project: providing services to taxonomists for standard genome sequencing and annotation.</title>
        <authorList>
            <consortium name="The Broad Institute Genomics Platform"/>
            <consortium name="The Broad Institute Genome Sequencing Center for Infectious Disease"/>
            <person name="Wu L."/>
            <person name="Ma J."/>
        </authorList>
    </citation>
    <scope>NUCLEOTIDE SEQUENCE [LARGE SCALE GENOMIC DNA]</scope>
    <source>
        <strain evidence="3">CCM 8912</strain>
    </source>
</reference>
<evidence type="ECO:0000256" key="1">
    <source>
        <dbReference type="ARBA" id="ARBA00006479"/>
    </source>
</evidence>
<dbReference type="EMBL" id="JBHTOK010000067">
    <property type="protein sequence ID" value="MFD1441360.1"/>
    <property type="molecule type" value="Genomic_DNA"/>
</dbReference>
<gene>
    <name evidence="2" type="ORF">ACFQ5K_08240</name>
</gene>
<dbReference type="InterPro" id="IPR000600">
    <property type="entry name" value="ROK"/>
</dbReference>
<evidence type="ECO:0000313" key="2">
    <source>
        <dbReference type="EMBL" id="MFD1441360.1"/>
    </source>
</evidence>
<dbReference type="InterPro" id="IPR043129">
    <property type="entry name" value="ATPase_NBD"/>
</dbReference>
<comment type="similarity">
    <text evidence="1">Belongs to the ROK (NagC/XylR) family.</text>
</comment>
<dbReference type="PANTHER" id="PTHR18964:SF165">
    <property type="entry name" value="BETA-GLUCOSIDE KINASE"/>
    <property type="match status" value="1"/>
</dbReference>
<comment type="caution">
    <text evidence="2">The sequence shown here is derived from an EMBL/GenBank/DDBJ whole genome shotgun (WGS) entry which is preliminary data.</text>
</comment>
<dbReference type="Gene3D" id="3.30.420.40">
    <property type="match status" value="2"/>
</dbReference>
<dbReference type="Pfam" id="PF00480">
    <property type="entry name" value="ROK"/>
    <property type="match status" value="1"/>
</dbReference>
<dbReference type="Proteomes" id="UP001597212">
    <property type="component" value="Unassembled WGS sequence"/>
</dbReference>
<proteinExistence type="inferred from homology"/>
<accession>A0ABW4CXZ9</accession>
<organism evidence="2 3">
    <name type="scientific">Lacticaseibacillus hegangensis</name>
    <dbReference type="NCBI Taxonomy" id="2486010"/>
    <lineage>
        <taxon>Bacteria</taxon>
        <taxon>Bacillati</taxon>
        <taxon>Bacillota</taxon>
        <taxon>Bacilli</taxon>
        <taxon>Lactobacillales</taxon>
        <taxon>Lactobacillaceae</taxon>
        <taxon>Lacticaseibacillus</taxon>
    </lineage>
</organism>
<protein>
    <submittedName>
        <fullName evidence="2">ROK family protein</fullName>
    </submittedName>
</protein>
<sequence>MRILCIDVGGTDIKSAIYHSDGRLFKEFPNTATARDHKPVIQQIVGIVADGAVHNRIDGVAVSTAGVVDNVSGDVVFAGYTMPGYSGTKIKDTIESKFGYDCAVENDVNAACLAEAWLGAGQDLSSLVCLTVGTGVGGAIMIDRKLVTGVGHTAGEIGYIPVGNRHFQDMASTTYLVARANELAGSLTYENGLQVFEGVRLGNEFCIRAVDDLVSNLSRGLTTIIYLLNPEAIVLGGGVMAQKDYLEKRIIQSVRQQLVSEIFDRTEIRFAKMGNHAGMIGALKNFLMCKK</sequence>
<evidence type="ECO:0000313" key="3">
    <source>
        <dbReference type="Proteomes" id="UP001597212"/>
    </source>
</evidence>
<dbReference type="SUPFAM" id="SSF53067">
    <property type="entry name" value="Actin-like ATPase domain"/>
    <property type="match status" value="1"/>
</dbReference>